<dbReference type="Pfam" id="PF14040">
    <property type="entry name" value="DNase_NucA_NucB"/>
    <property type="match status" value="1"/>
</dbReference>
<feature type="compositionally biased region" description="Low complexity" evidence="1">
    <location>
        <begin position="780"/>
        <end position="795"/>
    </location>
</feature>
<keyword evidence="5" id="KW-1185">Reference proteome</keyword>
<dbReference type="RefSeq" id="XP_046078278.1">
    <property type="nucleotide sequence ID" value="XM_046219667.1"/>
</dbReference>
<evidence type="ECO:0000256" key="1">
    <source>
        <dbReference type="SAM" id="MobiDB-lite"/>
    </source>
</evidence>
<feature type="compositionally biased region" description="Low complexity" evidence="1">
    <location>
        <begin position="320"/>
        <end position="331"/>
    </location>
</feature>
<accession>A0AAD4Q6T5</accession>
<feature type="region of interest" description="Disordered" evidence="1">
    <location>
        <begin position="767"/>
        <end position="844"/>
    </location>
</feature>
<feature type="domain" description="Deoxyribonuclease NucA/NucB" evidence="3">
    <location>
        <begin position="498"/>
        <end position="574"/>
    </location>
</feature>
<feature type="compositionally biased region" description="Polar residues" evidence="1">
    <location>
        <begin position="770"/>
        <end position="779"/>
    </location>
</feature>
<comment type="caution">
    <text evidence="4">The sequence shown here is derived from an EMBL/GenBank/DDBJ whole genome shotgun (WGS) entry which is preliminary data.</text>
</comment>
<evidence type="ECO:0000256" key="2">
    <source>
        <dbReference type="SAM" id="SignalP"/>
    </source>
</evidence>
<proteinExistence type="predicted"/>
<evidence type="ECO:0000313" key="4">
    <source>
        <dbReference type="EMBL" id="KAH8705657.1"/>
    </source>
</evidence>
<feature type="compositionally biased region" description="Polar residues" evidence="1">
    <location>
        <begin position="803"/>
        <end position="836"/>
    </location>
</feature>
<feature type="signal peptide" evidence="2">
    <location>
        <begin position="1"/>
        <end position="19"/>
    </location>
</feature>
<evidence type="ECO:0000313" key="5">
    <source>
        <dbReference type="Proteomes" id="UP001201262"/>
    </source>
</evidence>
<sequence length="876" mass="92461">MNGIFVLVAFLELLLTLEAFKHSLRPTESQKKSTQLQAGSRVVSQAARGVAKNATFSLATGLDLHHSFMGLSPRQLECEPGFYPCPDGECCEDGTTCVLDGCCPGAEELCGTGCYNPETEVCCEEQGTACTLPDICASNGGCCPEGTELCGTDDCYNPETEVCCASDNYHCNSGEICIGNDRCCPEGQKACGDGCYDPETQVCCADTSTYCEEGYVCVEDGCCPSGMEECGTNWCFNPEEDVCCAENENEAWACKNSYECCNLSAGCYLPETEICCEGGACPVGDTCCGEECCTEYATCGEDGYCTATASFSMSETVSQTPISEPTATETEITSETETESFSETITKSTVTRTTDSQTTTQSTTTTRSLSVTTATSTTSANSTSTTSTASACSISLGKRATPLPTFTISYEEKITVFPVTSTVSGPTPSTTVTSTTVCVDNREILDNMCEGILNYTGCGTNDMMLTYAPSLKKDNRKAKCPKGYCSKYNEPCGNPSAQNEICNPYYNLMNQANGTTKQDFLMSCDEFPFAASQQGGDPSKGSTRCVPGWENSSQGRQLTGLYRYFKGSTNKDYIVEVTGFDCRTRKPNNPTNCKSPAKRDDIGGASITQDDFNFFTNVNGSATNALMMIVGDIDAGIYTYNLNIHSGNFPTAMAVDSEGFILYEVPGGLTAKTTDQIVTFQVDDFEISVSLWAFTSDTEVSVSYNISSEPLPSGNSTTSTTSTTVTVVKTDTTTEPCTSSTPVSTTTSASTIATVGTACSECESFASSAGETSTPVTSKSMAPSSVSSGEASTSATIEPTEPPSTGQSPIESPTTAISGQPSGSSTIPMVTISNTAPPSSSSPTGVPVFTGAGTDLQFVKYFWAVSIIVASFMLIL</sequence>
<reference evidence="4" key="1">
    <citation type="submission" date="2021-12" db="EMBL/GenBank/DDBJ databases">
        <title>Convergent genome expansion in fungi linked to evolution of root-endophyte symbiosis.</title>
        <authorList>
            <consortium name="DOE Joint Genome Institute"/>
            <person name="Ke Y.-H."/>
            <person name="Bonito G."/>
            <person name="Liao H.-L."/>
            <person name="Looney B."/>
            <person name="Rojas-Flechas A."/>
            <person name="Nash J."/>
            <person name="Hameed K."/>
            <person name="Schadt C."/>
            <person name="Martin F."/>
            <person name="Crous P.W."/>
            <person name="Miettinen O."/>
            <person name="Magnuson J.K."/>
            <person name="Labbe J."/>
            <person name="Jacobson D."/>
            <person name="Doktycz M.J."/>
            <person name="Veneault-Fourrey C."/>
            <person name="Kuo A."/>
            <person name="Mondo S."/>
            <person name="Calhoun S."/>
            <person name="Riley R."/>
            <person name="Ohm R."/>
            <person name="LaButti K."/>
            <person name="Andreopoulos B."/>
            <person name="Pangilinan J."/>
            <person name="Nolan M."/>
            <person name="Tritt A."/>
            <person name="Clum A."/>
            <person name="Lipzen A."/>
            <person name="Daum C."/>
            <person name="Barry K."/>
            <person name="Grigoriev I.V."/>
            <person name="Vilgalys R."/>
        </authorList>
    </citation>
    <scope>NUCLEOTIDE SEQUENCE</scope>
    <source>
        <strain evidence="4">PMI_201</strain>
    </source>
</reference>
<name>A0AAD4Q6T5_9EURO</name>
<dbReference type="GeneID" id="70249954"/>
<gene>
    <name evidence="4" type="ORF">BGW36DRAFT_422202</name>
</gene>
<dbReference type="EMBL" id="JAJTJA010000001">
    <property type="protein sequence ID" value="KAH8705657.1"/>
    <property type="molecule type" value="Genomic_DNA"/>
</dbReference>
<dbReference type="InterPro" id="IPR029476">
    <property type="entry name" value="DNase_NucA_NucB"/>
</dbReference>
<evidence type="ECO:0000259" key="3">
    <source>
        <dbReference type="Pfam" id="PF14040"/>
    </source>
</evidence>
<dbReference type="AlphaFoldDB" id="A0AAD4Q6T5"/>
<dbReference type="Proteomes" id="UP001201262">
    <property type="component" value="Unassembled WGS sequence"/>
</dbReference>
<feature type="region of interest" description="Disordered" evidence="1">
    <location>
        <begin position="316"/>
        <end position="386"/>
    </location>
</feature>
<organism evidence="4 5">
    <name type="scientific">Talaromyces proteolyticus</name>
    <dbReference type="NCBI Taxonomy" id="1131652"/>
    <lineage>
        <taxon>Eukaryota</taxon>
        <taxon>Fungi</taxon>
        <taxon>Dikarya</taxon>
        <taxon>Ascomycota</taxon>
        <taxon>Pezizomycotina</taxon>
        <taxon>Eurotiomycetes</taxon>
        <taxon>Eurotiomycetidae</taxon>
        <taxon>Eurotiales</taxon>
        <taxon>Trichocomaceae</taxon>
        <taxon>Talaromyces</taxon>
        <taxon>Talaromyces sect. Bacilispori</taxon>
    </lineage>
</organism>
<feature type="chain" id="PRO_5042273604" description="Deoxyribonuclease NucA/NucB domain-containing protein" evidence="2">
    <location>
        <begin position="20"/>
        <end position="876"/>
    </location>
</feature>
<feature type="compositionally biased region" description="Low complexity" evidence="1">
    <location>
        <begin position="341"/>
        <end position="386"/>
    </location>
</feature>
<protein>
    <recommendedName>
        <fullName evidence="3">Deoxyribonuclease NucA/NucB domain-containing protein</fullName>
    </recommendedName>
</protein>
<keyword evidence="2" id="KW-0732">Signal</keyword>